<dbReference type="AlphaFoldDB" id="F8A4L9"/>
<reference evidence="3" key="1">
    <citation type="submission" date="2011-04" db="EMBL/GenBank/DDBJ databases">
        <title>Complete sequence of Cellvibrio gilvus ATCC 13127.</title>
        <authorList>
            <person name="Lucas S."/>
            <person name="Han J."/>
            <person name="Lapidus A."/>
            <person name="Cheng J.-F."/>
            <person name="Goodwin L."/>
            <person name="Pitluck S."/>
            <person name="Peters L."/>
            <person name="Munk A."/>
            <person name="Detter J.C."/>
            <person name="Han C."/>
            <person name="Tapia R."/>
            <person name="Land M."/>
            <person name="Hauser L."/>
            <person name="Kyrpides N."/>
            <person name="Ivanova N."/>
            <person name="Ovchinnikova G."/>
            <person name="Pagani I."/>
            <person name="Mead D."/>
            <person name="Brumm P."/>
            <person name="Woyke T."/>
        </authorList>
    </citation>
    <scope>NUCLEOTIDE SEQUENCE [LARGE SCALE GENOMIC DNA]</scope>
    <source>
        <strain evidence="3">ATCC 13127 / NRRL B-14078</strain>
    </source>
</reference>
<protein>
    <recommendedName>
        <fullName evidence="1">DUF6318 domain-containing protein</fullName>
    </recommendedName>
</protein>
<evidence type="ECO:0000313" key="2">
    <source>
        <dbReference type="EMBL" id="AEI13267.1"/>
    </source>
</evidence>
<keyword evidence="3" id="KW-1185">Reference proteome</keyword>
<sequence length="120" mass="12910">MALSPYTQATGDLTVWNELSGEACDYCASARGIVEDLVARGERGEGGEIIVTDTQVSDHRANEYAVLLRLTQAPARTVDSAGTVVEDFPDTIDVSADMLVVWAGGEWRIESVVVDVHGRD</sequence>
<feature type="domain" description="DUF6318" evidence="1">
    <location>
        <begin position="4"/>
        <end position="111"/>
    </location>
</feature>
<accession>F8A4L9</accession>
<dbReference type="EMBL" id="CP002665">
    <property type="protein sequence ID" value="AEI13267.1"/>
    <property type="molecule type" value="Genomic_DNA"/>
</dbReference>
<dbReference type="InterPro" id="IPR046281">
    <property type="entry name" value="DUF6318"/>
</dbReference>
<dbReference type="KEGG" id="cga:Celgi_2769"/>
<gene>
    <name evidence="2" type="ordered locus">Celgi_2769</name>
</gene>
<dbReference type="HOGENOM" id="CLU_2045483_0_0_11"/>
<dbReference type="Pfam" id="PF19843">
    <property type="entry name" value="DUF6318"/>
    <property type="match status" value="1"/>
</dbReference>
<name>F8A4L9_CELGA</name>
<dbReference type="Proteomes" id="UP000000485">
    <property type="component" value="Chromosome"/>
</dbReference>
<dbReference type="STRING" id="593907.Celgi_2769"/>
<proteinExistence type="predicted"/>
<evidence type="ECO:0000313" key="3">
    <source>
        <dbReference type="Proteomes" id="UP000000485"/>
    </source>
</evidence>
<organism evidence="2 3">
    <name type="scientific">Cellulomonas gilvus (strain ATCC 13127 / NRRL B-14078)</name>
    <name type="common">Cellvibrio gilvus</name>
    <dbReference type="NCBI Taxonomy" id="593907"/>
    <lineage>
        <taxon>Bacteria</taxon>
        <taxon>Bacillati</taxon>
        <taxon>Actinomycetota</taxon>
        <taxon>Actinomycetes</taxon>
        <taxon>Micrococcales</taxon>
        <taxon>Cellulomonadaceae</taxon>
        <taxon>Cellulomonas</taxon>
    </lineage>
</organism>
<evidence type="ECO:0000259" key="1">
    <source>
        <dbReference type="Pfam" id="PF19843"/>
    </source>
</evidence>